<gene>
    <name evidence="7" type="ORF">FYJ39_03170</name>
</gene>
<evidence type="ECO:0000259" key="6">
    <source>
        <dbReference type="PROSITE" id="PS50885"/>
    </source>
</evidence>
<keyword evidence="4 7" id="KW-0418">Kinase</keyword>
<dbReference type="Gene3D" id="3.30.565.10">
    <property type="entry name" value="Histidine kinase-like ATPase, C-terminal domain"/>
    <property type="match status" value="1"/>
</dbReference>
<dbReference type="PROSITE" id="PS50885">
    <property type="entry name" value="HAMP"/>
    <property type="match status" value="1"/>
</dbReference>
<sequence>MKHPVKQLIHHYTYDMKLKTKLVISHTLLILLPTAVLSGFLFMRIYGIVIENRIRSEQALSIQTVSSIENLIAHVSHAAGAIANTITVQDTFHVPKEQAGQMRISPSRLTSLYHLVDSTKNRSLVTAVKIYYDDSIYGDLTQYNKPESPLFTPVSSVSSSHWYDRFSAGKYNRFLCPEQYLTQKELESDGKLAYMIRIPYQAPDGRSLQKEQASAYIALYLSSESFDSILRNNTSATDEASYIINDQDLIVSSTDLALASKYFVPHAQLEQRIGRAENFSLVSFLEGSAYGAYFPIPDTDLYMVSIIPAAHITYAGQSMLIYFGGIYLFFAAAALFFAFYLSNSIANRIIAVALQMEKVRTGRPQPMNISDTGCDEIGILTDTYNYMTGEISSLMDRQRNTSEELRMAEFRALQAQVNPHFLYNTLDMINWLAHTGRSQEVTEAIQTLSRFYKLTLSRRELINPIAKELEHARLYVKLQNMRYENRVDFVIDVSEELYEYTIPKLTFQPIIENAFLHGIMAKEEKRGSILLTGWRSGNDIEFIISDDGAGISPKRLDDLLNDVAEGDKSNSAIRPVAPGHIGLYNTNLRLKSLYGSQYGLRFTSRLGEGTEVTIRIPARHIAEAPSVL</sequence>
<dbReference type="Pfam" id="PF02518">
    <property type="entry name" value="HATPase_c"/>
    <property type="match status" value="1"/>
</dbReference>
<dbReference type="PANTHER" id="PTHR34220:SF7">
    <property type="entry name" value="SENSOR HISTIDINE KINASE YPDA"/>
    <property type="match status" value="1"/>
</dbReference>
<keyword evidence="5" id="KW-0812">Transmembrane</keyword>
<dbReference type="SUPFAM" id="SSF55874">
    <property type="entry name" value="ATPase domain of HSP90 chaperone/DNA topoisomerase II/histidine kinase"/>
    <property type="match status" value="1"/>
</dbReference>
<name>A0A7X2TB67_9CLOT</name>
<dbReference type="InterPro" id="IPR003594">
    <property type="entry name" value="HATPase_dom"/>
</dbReference>
<evidence type="ECO:0000313" key="8">
    <source>
        <dbReference type="Proteomes" id="UP000429958"/>
    </source>
</evidence>
<dbReference type="EMBL" id="VUMD01000002">
    <property type="protein sequence ID" value="MSS35604.1"/>
    <property type="molecule type" value="Genomic_DNA"/>
</dbReference>
<feature type="domain" description="HAMP" evidence="6">
    <location>
        <begin position="343"/>
        <end position="396"/>
    </location>
</feature>
<evidence type="ECO:0000256" key="1">
    <source>
        <dbReference type="ARBA" id="ARBA00004370"/>
    </source>
</evidence>
<dbReference type="GO" id="GO:0016020">
    <property type="term" value="C:membrane"/>
    <property type="evidence" value="ECO:0007669"/>
    <property type="project" value="UniProtKB-SubCell"/>
</dbReference>
<keyword evidence="8" id="KW-1185">Reference proteome</keyword>
<evidence type="ECO:0000256" key="5">
    <source>
        <dbReference type="SAM" id="Phobius"/>
    </source>
</evidence>
<evidence type="ECO:0000256" key="3">
    <source>
        <dbReference type="ARBA" id="ARBA00022679"/>
    </source>
</evidence>
<dbReference type="Pfam" id="PF06580">
    <property type="entry name" value="His_kinase"/>
    <property type="match status" value="1"/>
</dbReference>
<keyword evidence="2" id="KW-0597">Phosphoprotein</keyword>
<dbReference type="InterPro" id="IPR036890">
    <property type="entry name" value="HATPase_C_sf"/>
</dbReference>
<proteinExistence type="predicted"/>
<dbReference type="AlphaFoldDB" id="A0A7X2TB67"/>
<dbReference type="RefSeq" id="WP_154471003.1">
    <property type="nucleotide sequence ID" value="NZ_DBEWUL010000112.1"/>
</dbReference>
<comment type="caution">
    <text evidence="7">The sequence shown here is derived from an EMBL/GenBank/DDBJ whole genome shotgun (WGS) entry which is preliminary data.</text>
</comment>
<keyword evidence="5" id="KW-1133">Transmembrane helix</keyword>
<organism evidence="7 8">
    <name type="scientific">Clostridium porci</name>
    <dbReference type="NCBI Taxonomy" id="2605778"/>
    <lineage>
        <taxon>Bacteria</taxon>
        <taxon>Bacillati</taxon>
        <taxon>Bacillota</taxon>
        <taxon>Clostridia</taxon>
        <taxon>Eubacteriales</taxon>
        <taxon>Clostridiaceae</taxon>
        <taxon>Clostridium</taxon>
    </lineage>
</organism>
<keyword evidence="5" id="KW-0472">Membrane</keyword>
<keyword evidence="3" id="KW-0808">Transferase</keyword>
<reference evidence="7 8" key="1">
    <citation type="submission" date="2019-08" db="EMBL/GenBank/DDBJ databases">
        <title>In-depth cultivation of the pig gut microbiome towards novel bacterial diversity and tailored functional studies.</title>
        <authorList>
            <person name="Wylensek D."/>
            <person name="Hitch T.C.A."/>
            <person name="Clavel T."/>
        </authorList>
    </citation>
    <scope>NUCLEOTIDE SEQUENCE [LARGE SCALE GENOMIC DNA]</scope>
    <source>
        <strain evidence="7 8">WCA-389-WT-23D1</strain>
    </source>
</reference>
<evidence type="ECO:0000313" key="7">
    <source>
        <dbReference type="EMBL" id="MSS35604.1"/>
    </source>
</evidence>
<dbReference type="GO" id="GO:0000155">
    <property type="term" value="F:phosphorelay sensor kinase activity"/>
    <property type="evidence" value="ECO:0007669"/>
    <property type="project" value="InterPro"/>
</dbReference>
<feature type="transmembrane region" description="Helical" evidence="5">
    <location>
        <begin position="320"/>
        <end position="341"/>
    </location>
</feature>
<dbReference type="Gene3D" id="6.10.340.10">
    <property type="match status" value="1"/>
</dbReference>
<protein>
    <submittedName>
        <fullName evidence="7">Sensor histidine kinase</fullName>
    </submittedName>
</protein>
<evidence type="ECO:0000256" key="4">
    <source>
        <dbReference type="ARBA" id="ARBA00022777"/>
    </source>
</evidence>
<feature type="transmembrane region" description="Helical" evidence="5">
    <location>
        <begin position="23"/>
        <end position="46"/>
    </location>
</feature>
<dbReference type="InterPro" id="IPR010559">
    <property type="entry name" value="Sig_transdc_His_kin_internal"/>
</dbReference>
<accession>A0A7X2TB67</accession>
<dbReference type="Proteomes" id="UP000429958">
    <property type="component" value="Unassembled WGS sequence"/>
</dbReference>
<comment type="subcellular location">
    <subcellularLocation>
        <location evidence="1">Membrane</location>
    </subcellularLocation>
</comment>
<dbReference type="PANTHER" id="PTHR34220">
    <property type="entry name" value="SENSOR HISTIDINE KINASE YPDA"/>
    <property type="match status" value="1"/>
</dbReference>
<dbReference type="InterPro" id="IPR050640">
    <property type="entry name" value="Bact_2-comp_sensor_kinase"/>
</dbReference>
<dbReference type="InterPro" id="IPR003660">
    <property type="entry name" value="HAMP_dom"/>
</dbReference>
<evidence type="ECO:0000256" key="2">
    <source>
        <dbReference type="ARBA" id="ARBA00022553"/>
    </source>
</evidence>